<dbReference type="GO" id="GO:0016887">
    <property type="term" value="F:ATP hydrolysis activity"/>
    <property type="evidence" value="ECO:0007669"/>
    <property type="project" value="InterPro"/>
</dbReference>
<dbReference type="InterPro" id="IPR003593">
    <property type="entry name" value="AAA+_ATPase"/>
</dbReference>
<name>A0A2K8Z2B3_9BACT</name>
<accession>A0A2K8Z2B3</accession>
<reference evidence="2 3" key="1">
    <citation type="submission" date="2017-11" db="EMBL/GenBank/DDBJ databases">
        <title>Taxonomic description and genome sequences of Spirosoma HA7 sp. nov., isolated from pollen microhabitat of Corylus avellana.</title>
        <authorList>
            <person name="Ambika Manirajan B."/>
            <person name="Suarez C."/>
            <person name="Ratering S."/>
            <person name="Geissler-Plaum R."/>
            <person name="Cardinale M."/>
            <person name="Sylvia S."/>
        </authorList>
    </citation>
    <scope>NUCLEOTIDE SEQUENCE [LARGE SCALE GENOMIC DNA]</scope>
    <source>
        <strain evidence="2 3">HA7</strain>
    </source>
</reference>
<dbReference type="PANTHER" id="PTHR43581">
    <property type="entry name" value="ATP/GTP PHOSPHATASE"/>
    <property type="match status" value="1"/>
</dbReference>
<organism evidence="2 3">
    <name type="scientific">Spirosoma pollinicola</name>
    <dbReference type="NCBI Taxonomy" id="2057025"/>
    <lineage>
        <taxon>Bacteria</taxon>
        <taxon>Pseudomonadati</taxon>
        <taxon>Bacteroidota</taxon>
        <taxon>Cytophagia</taxon>
        <taxon>Cytophagales</taxon>
        <taxon>Cytophagaceae</taxon>
        <taxon>Spirosoma</taxon>
    </lineage>
</organism>
<dbReference type="KEGG" id="spir:CWM47_20595"/>
<dbReference type="Gene3D" id="3.40.50.300">
    <property type="entry name" value="P-loop containing nucleotide triphosphate hydrolases"/>
    <property type="match status" value="1"/>
</dbReference>
<evidence type="ECO:0000313" key="3">
    <source>
        <dbReference type="Proteomes" id="UP000232883"/>
    </source>
</evidence>
<dbReference type="OrthoDB" id="9805802at2"/>
<dbReference type="RefSeq" id="WP_100990079.1">
    <property type="nucleotide sequence ID" value="NZ_CP025096.1"/>
</dbReference>
<dbReference type="InterPro" id="IPR038729">
    <property type="entry name" value="Rad50/SbcC_AAA"/>
</dbReference>
<evidence type="ECO:0000313" key="2">
    <source>
        <dbReference type="EMBL" id="AUD04013.1"/>
    </source>
</evidence>
<dbReference type="SMART" id="SM00382">
    <property type="entry name" value="AAA"/>
    <property type="match status" value="1"/>
</dbReference>
<dbReference type="SUPFAM" id="SSF52540">
    <property type="entry name" value="P-loop containing nucleoside triphosphate hydrolases"/>
    <property type="match status" value="1"/>
</dbReference>
<gene>
    <name evidence="2" type="ORF">CWM47_20595</name>
</gene>
<dbReference type="EMBL" id="CP025096">
    <property type="protein sequence ID" value="AUD04013.1"/>
    <property type="molecule type" value="Genomic_DNA"/>
</dbReference>
<feature type="domain" description="AAA+ ATPase" evidence="1">
    <location>
        <begin position="29"/>
        <end position="324"/>
    </location>
</feature>
<sequence>MFLKKISLQDVRGIEQLTLLFTQEDTSIPRSRTLILGENGMGKSTLLRAIALVTSGSDALSTLLANPDEWISHSRSECIIQATLVTQKQQERSISLRIKRHDTLRDIIITNQAALNEIDAALNHANRNYFVVGYGASRRLNQRTDFSSTERVYRNDRAQNVASLFEADTSLYPIAAWAMELDYQQPDRLTLLKDTLNDLLPSIRFDSIDKKNKQLLFKVGRQKIPLHQLSDGYQNVVAWVGDMLYRMMNTFTDFSSPLETRGVLLIDEIDLHLHPKWQRLILDYLSVKFPRLQLIATTHSPLTVQQASAGELFFLHRSENGRIALDAFQGSPKQMLIHQLLLSPLFGLATDESVATQQAKEEYRSLKHRKSRSASEQQRFEQLTDQLAQLPPVQRSNFAMDNQQVALLNEVRRELLKRDAQ</sequence>
<dbReference type="InterPro" id="IPR003959">
    <property type="entry name" value="ATPase_AAA_core"/>
</dbReference>
<dbReference type="GO" id="GO:0006302">
    <property type="term" value="P:double-strand break repair"/>
    <property type="evidence" value="ECO:0007669"/>
    <property type="project" value="InterPro"/>
</dbReference>
<proteinExistence type="predicted"/>
<dbReference type="AlphaFoldDB" id="A0A2K8Z2B3"/>
<dbReference type="PANTHER" id="PTHR43581:SF2">
    <property type="entry name" value="EXCINUCLEASE ATPASE SUBUNIT"/>
    <property type="match status" value="1"/>
</dbReference>
<evidence type="ECO:0000259" key="1">
    <source>
        <dbReference type="SMART" id="SM00382"/>
    </source>
</evidence>
<dbReference type="InterPro" id="IPR051396">
    <property type="entry name" value="Bact_Antivir_Def_Nuclease"/>
</dbReference>
<keyword evidence="3" id="KW-1185">Reference proteome</keyword>
<protein>
    <submittedName>
        <fullName evidence="2">Chromosome segregation protein SMC</fullName>
    </submittedName>
</protein>
<dbReference type="Pfam" id="PF13304">
    <property type="entry name" value="AAA_21"/>
    <property type="match status" value="1"/>
</dbReference>
<dbReference type="GO" id="GO:0005524">
    <property type="term" value="F:ATP binding"/>
    <property type="evidence" value="ECO:0007669"/>
    <property type="project" value="InterPro"/>
</dbReference>
<dbReference type="Proteomes" id="UP000232883">
    <property type="component" value="Chromosome"/>
</dbReference>
<dbReference type="Pfam" id="PF13476">
    <property type="entry name" value="AAA_23"/>
    <property type="match status" value="1"/>
</dbReference>
<dbReference type="InterPro" id="IPR027417">
    <property type="entry name" value="P-loop_NTPase"/>
</dbReference>